<proteinExistence type="predicted"/>
<accession>A0ABQ9HKJ1</accession>
<evidence type="ECO:0000313" key="2">
    <source>
        <dbReference type="EMBL" id="KAJ8884849.1"/>
    </source>
</evidence>
<name>A0ABQ9HKJ1_9NEOP</name>
<gene>
    <name evidence="2" type="ORF">PR048_011045</name>
</gene>
<sequence>MLARSCMWWPRTNLEIETVLKQCAPCQICLYKQTSEVIWRIVIKGLENSLEQTLDVCMAHQKQLYTKVLVRKQARKWWSDAVEDGGSLPGDWICRRAITDQTVQKRSRVGGLHTSFAIPSVSSSGMHTPGPHRNTTHMPAPSATTNSYCTRGRNGYDKEPDLMTLCHSISLIIRNAHAWSPQEYDPYAPSFSHHQLLLYQRKKWI</sequence>
<evidence type="ECO:0000313" key="3">
    <source>
        <dbReference type="Proteomes" id="UP001159363"/>
    </source>
</evidence>
<dbReference type="EMBL" id="JARBHB010000004">
    <property type="protein sequence ID" value="KAJ8884849.1"/>
    <property type="molecule type" value="Genomic_DNA"/>
</dbReference>
<keyword evidence="3" id="KW-1185">Reference proteome</keyword>
<dbReference type="Proteomes" id="UP001159363">
    <property type="component" value="Chromosome X"/>
</dbReference>
<organism evidence="2 3">
    <name type="scientific">Dryococelus australis</name>
    <dbReference type="NCBI Taxonomy" id="614101"/>
    <lineage>
        <taxon>Eukaryota</taxon>
        <taxon>Metazoa</taxon>
        <taxon>Ecdysozoa</taxon>
        <taxon>Arthropoda</taxon>
        <taxon>Hexapoda</taxon>
        <taxon>Insecta</taxon>
        <taxon>Pterygota</taxon>
        <taxon>Neoptera</taxon>
        <taxon>Polyneoptera</taxon>
        <taxon>Phasmatodea</taxon>
        <taxon>Verophasmatodea</taxon>
        <taxon>Anareolatae</taxon>
        <taxon>Phasmatidae</taxon>
        <taxon>Eurycanthinae</taxon>
        <taxon>Dryococelus</taxon>
    </lineage>
</organism>
<reference evidence="2 3" key="1">
    <citation type="submission" date="2023-02" db="EMBL/GenBank/DDBJ databases">
        <title>LHISI_Scaffold_Assembly.</title>
        <authorList>
            <person name="Stuart O.P."/>
            <person name="Cleave R."/>
            <person name="Magrath M.J.L."/>
            <person name="Mikheyev A.S."/>
        </authorList>
    </citation>
    <scope>NUCLEOTIDE SEQUENCE [LARGE SCALE GENOMIC DNA]</scope>
    <source>
        <strain evidence="2">Daus_M_001</strain>
        <tissue evidence="2">Leg muscle</tissue>
    </source>
</reference>
<comment type="caution">
    <text evidence="2">The sequence shown here is derived from an EMBL/GenBank/DDBJ whole genome shotgun (WGS) entry which is preliminary data.</text>
</comment>
<feature type="region of interest" description="Disordered" evidence="1">
    <location>
        <begin position="123"/>
        <end position="143"/>
    </location>
</feature>
<protein>
    <submittedName>
        <fullName evidence="2">Uncharacterized protein</fullName>
    </submittedName>
</protein>
<evidence type="ECO:0000256" key="1">
    <source>
        <dbReference type="SAM" id="MobiDB-lite"/>
    </source>
</evidence>